<keyword evidence="7 8" id="KW-0998">Cell outer membrane</keyword>
<dbReference type="InterPro" id="IPR036942">
    <property type="entry name" value="Beta-barrel_TonB_sf"/>
</dbReference>
<dbReference type="GeneID" id="47723173"/>
<organism evidence="12 13">
    <name type="scientific">Tenacibaculum maritimum NCIMB 2154</name>
    <dbReference type="NCBI Taxonomy" id="1349785"/>
    <lineage>
        <taxon>Bacteria</taxon>
        <taxon>Pseudomonadati</taxon>
        <taxon>Bacteroidota</taxon>
        <taxon>Flavobacteriia</taxon>
        <taxon>Flavobacteriales</taxon>
        <taxon>Flavobacteriaceae</taxon>
        <taxon>Tenacibaculum</taxon>
    </lineage>
</organism>
<dbReference type="Pfam" id="PF13715">
    <property type="entry name" value="CarbopepD_reg_2"/>
    <property type="match status" value="1"/>
</dbReference>
<dbReference type="Gene3D" id="2.40.170.20">
    <property type="entry name" value="TonB-dependent receptor, beta-barrel domain"/>
    <property type="match status" value="1"/>
</dbReference>
<name>A0A2H1EAP3_9FLAO</name>
<evidence type="ECO:0000256" key="3">
    <source>
        <dbReference type="ARBA" id="ARBA00022452"/>
    </source>
</evidence>
<dbReference type="InterPro" id="IPR012910">
    <property type="entry name" value="Plug_dom"/>
</dbReference>
<evidence type="ECO:0000256" key="2">
    <source>
        <dbReference type="ARBA" id="ARBA00022448"/>
    </source>
</evidence>
<accession>A0A2H1EAP3</accession>
<evidence type="ECO:0000313" key="13">
    <source>
        <dbReference type="Proteomes" id="UP000231564"/>
    </source>
</evidence>
<reference evidence="12 13" key="1">
    <citation type="submission" date="2016-11" db="EMBL/GenBank/DDBJ databases">
        <authorList>
            <person name="Jaros S."/>
            <person name="Januszkiewicz K."/>
            <person name="Wedrychowicz H."/>
        </authorList>
    </citation>
    <scope>NUCLEOTIDE SEQUENCE [LARGE SCALE GENOMIC DNA]</scope>
    <source>
        <strain evidence="12">NCIMB 2154T</strain>
    </source>
</reference>
<keyword evidence="2 8" id="KW-0813">Transport</keyword>
<dbReference type="AlphaFoldDB" id="A0A2H1EAP3"/>
<feature type="domain" description="TonB-dependent receptor-like beta-barrel" evidence="10">
    <location>
        <begin position="314"/>
        <end position="793"/>
    </location>
</feature>
<dbReference type="InterPro" id="IPR000531">
    <property type="entry name" value="Beta-barrel_TonB"/>
</dbReference>
<dbReference type="GO" id="GO:0033214">
    <property type="term" value="P:siderophore-iron import into cell"/>
    <property type="evidence" value="ECO:0007669"/>
    <property type="project" value="TreeGrafter"/>
</dbReference>
<dbReference type="PROSITE" id="PS52016">
    <property type="entry name" value="TONB_DEPENDENT_REC_3"/>
    <property type="match status" value="1"/>
</dbReference>
<dbReference type="Gene3D" id="2.60.40.1120">
    <property type="entry name" value="Carboxypeptidase-like, regulatory domain"/>
    <property type="match status" value="1"/>
</dbReference>
<keyword evidence="3 8" id="KW-1134">Transmembrane beta strand</keyword>
<dbReference type="Gene3D" id="2.170.130.10">
    <property type="entry name" value="TonB-dependent receptor, plug domain"/>
    <property type="match status" value="1"/>
</dbReference>
<dbReference type="EMBL" id="LT634361">
    <property type="protein sequence ID" value="SFZ82596.1"/>
    <property type="molecule type" value="Genomic_DNA"/>
</dbReference>
<evidence type="ECO:0000256" key="1">
    <source>
        <dbReference type="ARBA" id="ARBA00004571"/>
    </source>
</evidence>
<keyword evidence="5 9" id="KW-0798">TonB box</keyword>
<evidence type="ECO:0000256" key="6">
    <source>
        <dbReference type="ARBA" id="ARBA00023136"/>
    </source>
</evidence>
<dbReference type="KEGG" id="tmar:MARIT_1662"/>
<dbReference type="InterPro" id="IPR008969">
    <property type="entry name" value="CarboxyPept-like_regulatory"/>
</dbReference>
<dbReference type="STRING" id="1349785.GCA_000509405_02191"/>
<dbReference type="SUPFAM" id="SSF56935">
    <property type="entry name" value="Porins"/>
    <property type="match status" value="1"/>
</dbReference>
<comment type="similarity">
    <text evidence="8 9">Belongs to the TonB-dependent receptor family.</text>
</comment>
<dbReference type="SUPFAM" id="SSF49464">
    <property type="entry name" value="Carboxypeptidase regulatory domain-like"/>
    <property type="match status" value="1"/>
</dbReference>
<sequence length="827" mass="92307">MKLKLKDYSIIIMLLFSLQNLLAQHTIYGKVVDSQGNAIKGVEVYSASGGILAKSDLQGSYKITSLKSGKHKIVFFSYYFKINEKNIAITNKNLQLNIVLEALEEELSEVVINQRKRKAFTLKRLKEVEGTAIFAGKKTEVVLVDQSIGNKAANNARQIYSQVVGLNIYENDDAGLQLNIGGRGLDPNRTSNFNTRQNGYDISADVLGYPESYYTPPGEALKEIQIIRGAASLQYGTQFGGLLNFKFKGPNRNEGFELITRQSIGSFGLFNSFTSVGGTVGKTGYYGYFNFKEGDGFRPNSAFNSKNIYAHVDHKISNKTTFIAEFTHLNYLAKQPGGLTDSQFNQNPLQSLRSRNWFDIDWNLWALKLEHNFTETTRLSFNLFGLSASRKALGYRGNYKFIGLNPVSAPDETENGVYDFRDLIIGNYKNWGIETRFLSNYTLGNKKSIFLVGAKYYRANNDEKQGAGSRDSDADFKFVDKEDYNSSFFKFPNENVAIFGENIFKISESFTLTPGIRLEYIKTSANGEYSRVLRDGAGNALPGGISTAIENKVKERSFALLGIGVSYKPSASFELYGNISQNYRSVTFNDIRTVNPSFLVGENIGDEKGATADIGLRGRWNNFLSYDVGAYGLFYKDRIGVTLVSTGPNKGDRVRDNIGEAFIYGVESFIDWNLLSVFHSANDEVVLNLFTNIAVTASEYTKSKERSVVGKKVEFIPLMNFKTGVKFGYKNFLGSVQYTHLSKQFTDATNGETVQVGSSREGLVGSIPAYSILDASFSYSYKRWKLETGINNLLNENYFTRRATGYPGPGIIPSAPRSYYVTLEFSL</sequence>
<dbReference type="Pfam" id="PF07715">
    <property type="entry name" value="Plug"/>
    <property type="match status" value="1"/>
</dbReference>
<dbReference type="Pfam" id="PF00593">
    <property type="entry name" value="TonB_dep_Rec_b-barrel"/>
    <property type="match status" value="1"/>
</dbReference>
<evidence type="ECO:0000256" key="4">
    <source>
        <dbReference type="ARBA" id="ARBA00022692"/>
    </source>
</evidence>
<comment type="subcellular location">
    <subcellularLocation>
        <location evidence="1 8">Cell outer membrane</location>
        <topology evidence="1 8">Multi-pass membrane protein</topology>
    </subcellularLocation>
</comment>
<dbReference type="InterPro" id="IPR039426">
    <property type="entry name" value="TonB-dep_rcpt-like"/>
</dbReference>
<keyword evidence="12" id="KW-0675">Receptor</keyword>
<evidence type="ECO:0000256" key="7">
    <source>
        <dbReference type="ARBA" id="ARBA00023237"/>
    </source>
</evidence>
<evidence type="ECO:0000259" key="11">
    <source>
        <dbReference type="Pfam" id="PF07715"/>
    </source>
</evidence>
<protein>
    <submittedName>
        <fullName evidence="12">TonB-dependent outer membrane receptor. Putative iron(III) dicitrate-transporter</fullName>
    </submittedName>
</protein>
<keyword evidence="4 8" id="KW-0812">Transmembrane</keyword>
<feature type="domain" description="TonB-dependent receptor plug" evidence="11">
    <location>
        <begin position="143"/>
        <end position="238"/>
    </location>
</feature>
<evidence type="ECO:0000256" key="9">
    <source>
        <dbReference type="RuleBase" id="RU003357"/>
    </source>
</evidence>
<dbReference type="RefSeq" id="WP_231975094.1">
    <property type="nucleotide sequence ID" value="NZ_CP138495.1"/>
</dbReference>
<gene>
    <name evidence="12" type="ORF">MARIT_1662</name>
</gene>
<proteinExistence type="inferred from homology"/>
<keyword evidence="13" id="KW-1185">Reference proteome</keyword>
<dbReference type="InterPro" id="IPR037066">
    <property type="entry name" value="Plug_dom_sf"/>
</dbReference>
<dbReference type="Proteomes" id="UP000231564">
    <property type="component" value="Chromosome MARIT"/>
</dbReference>
<evidence type="ECO:0000256" key="5">
    <source>
        <dbReference type="ARBA" id="ARBA00023077"/>
    </source>
</evidence>
<keyword evidence="6 8" id="KW-0472">Membrane</keyword>
<evidence type="ECO:0000313" key="12">
    <source>
        <dbReference type="EMBL" id="SFZ82596.1"/>
    </source>
</evidence>
<evidence type="ECO:0000256" key="8">
    <source>
        <dbReference type="PROSITE-ProRule" id="PRU01360"/>
    </source>
</evidence>
<dbReference type="PANTHER" id="PTHR30442">
    <property type="entry name" value="IRON III DICITRATE TRANSPORT PROTEIN FECA"/>
    <property type="match status" value="1"/>
</dbReference>
<dbReference type="GO" id="GO:0009279">
    <property type="term" value="C:cell outer membrane"/>
    <property type="evidence" value="ECO:0007669"/>
    <property type="project" value="UniProtKB-SubCell"/>
</dbReference>
<dbReference type="PANTHER" id="PTHR30442:SF0">
    <property type="entry name" value="FE(3+) DICITRATE TRANSPORT PROTEIN FECA"/>
    <property type="match status" value="1"/>
</dbReference>
<evidence type="ECO:0000259" key="10">
    <source>
        <dbReference type="Pfam" id="PF00593"/>
    </source>
</evidence>